<feature type="region of interest" description="Disordered" evidence="1">
    <location>
        <begin position="1"/>
        <end position="22"/>
    </location>
</feature>
<sequence length="273" mass="28272">MITEPEMVDSSDDGDGDRPGGVEAVEAIEQGPLPPGGAAGRPGGAWWHRPWAWALAGVLVTSAVWAGVLRSTHDDDSGTPDLHGYHLTESPCTGQNLQPLVDRLSATTVSSDDGPVITGSTLDHVSCDLTGDTSAGDGWSTSYTISVTVDLHKKTDPSPEFEDAVKVAVSAPGGTLFGGYGYVPATDQHTEPLSGLGDRAYLTTGTFSQSVNVQHGGAVFSLSVSADNAWNGEGAPPTKADGAAERPLVADTRAYAAELPRTVRHLMSVLAKP</sequence>
<dbReference type="Proteomes" id="UP000199323">
    <property type="component" value="Unassembled WGS sequence"/>
</dbReference>
<dbReference type="OrthoDB" id="4515152at2"/>
<dbReference type="EMBL" id="FONG01000013">
    <property type="protein sequence ID" value="SFF39858.1"/>
    <property type="molecule type" value="Genomic_DNA"/>
</dbReference>
<accession>A0A1I2IDY6</accession>
<dbReference type="RefSeq" id="WP_093715327.1">
    <property type="nucleotide sequence ID" value="NZ_FONG01000013.1"/>
</dbReference>
<evidence type="ECO:0000256" key="1">
    <source>
        <dbReference type="SAM" id="MobiDB-lite"/>
    </source>
</evidence>
<reference evidence="2 3" key="1">
    <citation type="submission" date="2016-10" db="EMBL/GenBank/DDBJ databases">
        <authorList>
            <person name="de Groot N.N."/>
        </authorList>
    </citation>
    <scope>NUCLEOTIDE SEQUENCE [LARGE SCALE GENOMIC DNA]</scope>
    <source>
        <strain evidence="2 3">CGMCC 4.3510</strain>
    </source>
</reference>
<protein>
    <submittedName>
        <fullName evidence="2">Uncharacterized protein</fullName>
    </submittedName>
</protein>
<evidence type="ECO:0000313" key="2">
    <source>
        <dbReference type="EMBL" id="SFF39858.1"/>
    </source>
</evidence>
<feature type="compositionally biased region" description="Acidic residues" evidence="1">
    <location>
        <begin position="1"/>
        <end position="15"/>
    </location>
</feature>
<evidence type="ECO:0000313" key="3">
    <source>
        <dbReference type="Proteomes" id="UP000199323"/>
    </source>
</evidence>
<keyword evidence="3" id="KW-1185">Reference proteome</keyword>
<dbReference type="AlphaFoldDB" id="A0A1I2IDY6"/>
<proteinExistence type="predicted"/>
<gene>
    <name evidence="2" type="ORF">SAMN05216251_11364</name>
</gene>
<organism evidence="2 3">
    <name type="scientific">Actinacidiphila alni</name>
    <dbReference type="NCBI Taxonomy" id="380248"/>
    <lineage>
        <taxon>Bacteria</taxon>
        <taxon>Bacillati</taxon>
        <taxon>Actinomycetota</taxon>
        <taxon>Actinomycetes</taxon>
        <taxon>Kitasatosporales</taxon>
        <taxon>Streptomycetaceae</taxon>
        <taxon>Actinacidiphila</taxon>
    </lineage>
</organism>
<name>A0A1I2IDY6_9ACTN</name>